<evidence type="ECO:0000313" key="3">
    <source>
        <dbReference type="Proteomes" id="UP000003136"/>
    </source>
</evidence>
<dbReference type="InterPro" id="IPR011249">
    <property type="entry name" value="Metalloenz_LuxS/M16"/>
</dbReference>
<dbReference type="InterPro" id="IPR011765">
    <property type="entry name" value="Pept_M16_N"/>
</dbReference>
<protein>
    <recommendedName>
        <fullName evidence="1">Peptidase M16C associated domain-containing protein</fullName>
    </recommendedName>
</protein>
<dbReference type="Proteomes" id="UP000003136">
    <property type="component" value="Unassembled WGS sequence"/>
</dbReference>
<dbReference type="Pfam" id="PF08367">
    <property type="entry name" value="M16C_assoc"/>
    <property type="match status" value="1"/>
</dbReference>
<dbReference type="STRING" id="483218.BACPEC_00932"/>
<reference evidence="2 3" key="1">
    <citation type="submission" date="2008-11" db="EMBL/GenBank/DDBJ databases">
        <title>Draft genome sequence of Bacteroides pectinophilus (ATCC 43243).</title>
        <authorList>
            <person name="Sudarsanam P."/>
            <person name="Ley R."/>
            <person name="Guruge J."/>
            <person name="Turnbaugh P.J."/>
            <person name="Mahowald M."/>
            <person name="Liep D."/>
            <person name="Gordon J."/>
        </authorList>
    </citation>
    <scope>NUCLEOTIDE SEQUENCE [LARGE SCALE GENOMIC DNA]</scope>
    <source>
        <strain evidence="2 3">ATCC 43243</strain>
    </source>
</reference>
<dbReference type="Pfam" id="PF05193">
    <property type="entry name" value="Peptidase_M16_C"/>
    <property type="match status" value="1"/>
</dbReference>
<gene>
    <name evidence="2" type="ORF">BACPEC_00932</name>
</gene>
<dbReference type="AlphaFoldDB" id="B7AQH5"/>
<dbReference type="EMBL" id="ABVQ01000035">
    <property type="protein sequence ID" value="EEC57947.1"/>
    <property type="molecule type" value="Genomic_DNA"/>
</dbReference>
<dbReference type="InterPro" id="IPR013578">
    <property type="entry name" value="Peptidase_M16C_assoc"/>
</dbReference>
<organism evidence="2 3">
    <name type="scientific">[Bacteroides] pectinophilus ATCC 43243</name>
    <dbReference type="NCBI Taxonomy" id="483218"/>
    <lineage>
        <taxon>Bacteria</taxon>
        <taxon>Bacillati</taxon>
        <taxon>Bacillota</taxon>
        <taxon>Clostridia</taxon>
        <taxon>Eubacteriales</taxon>
    </lineage>
</organism>
<dbReference type="PANTHER" id="PTHR43016">
    <property type="entry name" value="PRESEQUENCE PROTEASE"/>
    <property type="match status" value="1"/>
</dbReference>
<dbReference type="InterPro" id="IPR007863">
    <property type="entry name" value="Peptidase_M16_C"/>
</dbReference>
<sequence length="994" mass="113204">MWKGTLLWHFLFNNINSELMSRYEFVRSERLDDLNSDGVLLRHKKSGARLVLLSNDDENKVFSIGFRTPPYNDTGLQHIIEHTVLCGSRKYPVKDPFVELCKGSLNTFLNAMTYPDKTVYPVASCNMADFKNIMDVYMDAVFYPNIYKREEIFMQEGWHYELDNAEDELKYNGVVYNEMKGAYSSPDELLSRYTFQSLFPDTTYSCESGGDPEKIPELTREEYLEYHRNFYHPANSYIYLYGDMDMEERLRYLDEQYLSAFDKADVPGIEDESAIGIQKTFERPAYVEHDYAVTEDEPLEDNAYLSYNTVVGTSLDAKLYLAMQVLDYALVMAPGAGLKQALLDNGIGTDVYSSYENSILQPVYSVIARGASAEQKEEFVRIIKDVLKHMAEEGIDRDTLLAGINVYEFRYREADFGQFPKGLMYGLQLMDSWLYDDNEPFMHINAGTTFDELKREVNSGSGYFENIIREYLLDNNHASLLVLNPKANLTQSREKQVSDRLAAYKASLTDEQIEDIVNSTAALKKYQEEPSSQEELKTIPMLSISDIKKEAAPLHIDENESNGVKVIRHNIFTNRISYILLSFDCRNVRQEDIPYIGILSGVLGLMDTENYGYADLSTQINLKTGGIYTSAAVYSDKKDFDIVNVRFETKAKVLYENAADAFSLVNEMLFTTKFGDYKRLKEILDMGKSRMESMMAGAGHSIAMLCASKQFSKAAWYSDSLRGYSYYTEVCRILKNFDEEKEKVAEKLEQLVRKIFIKENLIVSFTADDKGYGMAHEPLDAFTKGLSDVPSVPEARDYKPEKESLGLTSSSQVQYVARCGNFRTGGFDYTGALRVLKVIFSYDYLWTNVRVKGGAYGCMSGFGFGGDSYLLSYRDPNLEKTNEIYEKAPEFVRNFTVSERDMTKFIIGTIGEIDTPMTPVTVGARSFGAYLTHMTVEDYQKERDEIINADEQSIRALADLLQCVLDQNYFCVVGNAGKIQNASAMFDRIEALTK</sequence>
<reference evidence="2 3" key="2">
    <citation type="submission" date="2008-11" db="EMBL/GenBank/DDBJ databases">
        <authorList>
            <person name="Fulton L."/>
            <person name="Clifton S."/>
            <person name="Fulton B."/>
            <person name="Xu J."/>
            <person name="Minx P."/>
            <person name="Pepin K.H."/>
            <person name="Johnson M."/>
            <person name="Bhonagiri V."/>
            <person name="Nash W.E."/>
            <person name="Mardis E.R."/>
            <person name="Wilson R.K."/>
        </authorList>
    </citation>
    <scope>NUCLEOTIDE SEQUENCE [LARGE SCALE GENOMIC DNA]</scope>
    <source>
        <strain evidence="2 3">ATCC 43243</strain>
    </source>
</reference>
<dbReference type="GO" id="GO:0004222">
    <property type="term" value="F:metalloendopeptidase activity"/>
    <property type="evidence" value="ECO:0007669"/>
    <property type="project" value="TreeGrafter"/>
</dbReference>
<dbReference type="SUPFAM" id="SSF63411">
    <property type="entry name" value="LuxS/MPP-like metallohydrolase"/>
    <property type="match status" value="4"/>
</dbReference>
<evidence type="ECO:0000313" key="2">
    <source>
        <dbReference type="EMBL" id="EEC57947.1"/>
    </source>
</evidence>
<dbReference type="GO" id="GO:0016485">
    <property type="term" value="P:protein processing"/>
    <property type="evidence" value="ECO:0007669"/>
    <property type="project" value="TreeGrafter"/>
</dbReference>
<dbReference type="InterPro" id="IPR055130">
    <property type="entry name" value="PreP_C"/>
</dbReference>
<dbReference type="FunFam" id="3.30.830.10:FF:000034">
    <property type="entry name" value="presequence protease 1, chloroplastic/mitochondrial"/>
    <property type="match status" value="1"/>
</dbReference>
<dbReference type="Pfam" id="PF22516">
    <property type="entry name" value="PreP_C"/>
    <property type="match status" value="1"/>
</dbReference>
<dbReference type="GO" id="GO:0046872">
    <property type="term" value="F:metal ion binding"/>
    <property type="evidence" value="ECO:0007669"/>
    <property type="project" value="InterPro"/>
</dbReference>
<dbReference type="eggNOG" id="COG1026">
    <property type="taxonomic scope" value="Bacteria"/>
</dbReference>
<name>B7AQH5_9FIRM</name>
<dbReference type="PANTHER" id="PTHR43016:SF13">
    <property type="entry name" value="PRESEQUENCE PROTEASE, MITOCHONDRIAL"/>
    <property type="match status" value="1"/>
</dbReference>
<keyword evidence="3" id="KW-1185">Reference proteome</keyword>
<proteinExistence type="predicted"/>
<dbReference type="Gene3D" id="3.30.830.10">
    <property type="entry name" value="Metalloenzyme, LuxS/M16 peptidase-like"/>
    <property type="match status" value="4"/>
</dbReference>
<evidence type="ECO:0000259" key="1">
    <source>
        <dbReference type="SMART" id="SM01264"/>
    </source>
</evidence>
<feature type="domain" description="Peptidase M16C associated" evidence="1">
    <location>
        <begin position="483"/>
        <end position="733"/>
    </location>
</feature>
<dbReference type="SMART" id="SM01264">
    <property type="entry name" value="M16C_associated"/>
    <property type="match status" value="1"/>
</dbReference>
<dbReference type="Pfam" id="PF00675">
    <property type="entry name" value="Peptidase_M16"/>
    <property type="match status" value="1"/>
</dbReference>
<dbReference type="HOGENOM" id="CLU_009165_1_0_9"/>
<accession>B7AQH5</accession>